<gene>
    <name evidence="1" type="ORF">KQI82_10010</name>
</gene>
<evidence type="ECO:0000313" key="2">
    <source>
        <dbReference type="Proteomes" id="UP000787672"/>
    </source>
</evidence>
<reference evidence="1 2" key="1">
    <citation type="submission" date="2021-06" db="EMBL/GenBank/DDBJ databases">
        <authorList>
            <person name="Sun Q."/>
            <person name="Li D."/>
        </authorList>
    </citation>
    <scope>NUCLEOTIDE SEQUENCE [LARGE SCALE GENOMIC DNA]</scope>
    <source>
        <strain evidence="1 2">MSJ-2</strain>
    </source>
</reference>
<sequence length="208" mass="23376">MKCKACGYEGETFPRTPMGKYCCPQCGAGKEEAVGQPVNQSVADYAAMLEELAMNAPKTDLEKTKEFIRLDAWGTKNAAFLNQFPADTIATILNFDRHYLRGEGWPDELWNHSVKQWVSVGNGRTGASFLPSTCYEGALGFEVLYAAGGVVEFRRKLRKGLWDDADGKWHTYYAPCRFIDGDVRPLFDGQRMKPSGLFKSEKVYRFKG</sequence>
<keyword evidence="2" id="KW-1185">Reference proteome</keyword>
<dbReference type="Proteomes" id="UP000787672">
    <property type="component" value="Unassembled WGS sequence"/>
</dbReference>
<dbReference type="RefSeq" id="WP_216632617.1">
    <property type="nucleotide sequence ID" value="NZ_JAHLQN010000001.1"/>
</dbReference>
<accession>A0ABS6FAC4</accession>
<evidence type="ECO:0000313" key="1">
    <source>
        <dbReference type="EMBL" id="MBU5627241.1"/>
    </source>
</evidence>
<name>A0ABS6FAC4_9FIRM</name>
<comment type="caution">
    <text evidence="1">The sequence shown here is derived from an EMBL/GenBank/DDBJ whole genome shotgun (WGS) entry which is preliminary data.</text>
</comment>
<protein>
    <submittedName>
        <fullName evidence="1">Uncharacterized protein</fullName>
    </submittedName>
</protein>
<dbReference type="EMBL" id="JAHLQN010000001">
    <property type="protein sequence ID" value="MBU5627241.1"/>
    <property type="molecule type" value="Genomic_DNA"/>
</dbReference>
<proteinExistence type="predicted"/>
<organism evidence="1 2">
    <name type="scientific">Dysosmobacter acutus</name>
    <dbReference type="NCBI Taxonomy" id="2841504"/>
    <lineage>
        <taxon>Bacteria</taxon>
        <taxon>Bacillati</taxon>
        <taxon>Bacillota</taxon>
        <taxon>Clostridia</taxon>
        <taxon>Eubacteriales</taxon>
        <taxon>Oscillospiraceae</taxon>
        <taxon>Dysosmobacter</taxon>
    </lineage>
</organism>